<gene>
    <name evidence="9" type="ORF">C7M84_008300</name>
</gene>
<dbReference type="GO" id="GO:0006506">
    <property type="term" value="P:GPI anchor biosynthetic process"/>
    <property type="evidence" value="ECO:0007669"/>
    <property type="project" value="TreeGrafter"/>
</dbReference>
<dbReference type="PANTHER" id="PTHR16433:SF0">
    <property type="entry name" value="DOLICHOL-PHOSPHATE MANNOSYLTRANSFERASE SUBUNIT 3"/>
    <property type="match status" value="1"/>
</dbReference>
<keyword evidence="8" id="KW-0175">Coiled coil</keyword>
<comment type="similarity">
    <text evidence="2 7">Belongs to the DPM3 family.</text>
</comment>
<dbReference type="UniPathway" id="UPA00378"/>
<evidence type="ECO:0000256" key="7">
    <source>
        <dbReference type="RuleBase" id="RU365085"/>
    </source>
</evidence>
<organism evidence="9 10">
    <name type="scientific">Penaeus vannamei</name>
    <name type="common">Whiteleg shrimp</name>
    <name type="synonym">Litopenaeus vannamei</name>
    <dbReference type="NCBI Taxonomy" id="6689"/>
    <lineage>
        <taxon>Eukaryota</taxon>
        <taxon>Metazoa</taxon>
        <taxon>Ecdysozoa</taxon>
        <taxon>Arthropoda</taxon>
        <taxon>Crustacea</taxon>
        <taxon>Multicrustacea</taxon>
        <taxon>Malacostraca</taxon>
        <taxon>Eumalacostraca</taxon>
        <taxon>Eucarida</taxon>
        <taxon>Decapoda</taxon>
        <taxon>Dendrobranchiata</taxon>
        <taxon>Penaeoidea</taxon>
        <taxon>Penaeidae</taxon>
        <taxon>Penaeus</taxon>
    </lineage>
</organism>
<comment type="caution">
    <text evidence="7">Lacks conserved residue(s) required for the propagation of feature annotation.</text>
</comment>
<reference evidence="9 10" key="1">
    <citation type="submission" date="2018-04" db="EMBL/GenBank/DDBJ databases">
        <authorList>
            <person name="Zhang X."/>
            <person name="Yuan J."/>
            <person name="Li F."/>
            <person name="Xiang J."/>
        </authorList>
    </citation>
    <scope>NUCLEOTIDE SEQUENCE [LARGE SCALE GENOMIC DNA]</scope>
    <source>
        <tissue evidence="9">Muscle</tissue>
    </source>
</reference>
<accession>A0A423T9X8</accession>
<dbReference type="OrthoDB" id="2014333at2759"/>
<keyword evidence="10" id="KW-1185">Reference proteome</keyword>
<comment type="caution">
    <text evidence="9">The sequence shown here is derived from an EMBL/GenBank/DDBJ whole genome shotgun (WGS) entry which is preliminary data.</text>
</comment>
<proteinExistence type="inferred from homology"/>
<dbReference type="Pfam" id="PF08285">
    <property type="entry name" value="DPM3"/>
    <property type="match status" value="1"/>
</dbReference>
<name>A0A423T9X8_PENVA</name>
<evidence type="ECO:0000256" key="1">
    <source>
        <dbReference type="ARBA" id="ARBA00004477"/>
    </source>
</evidence>
<keyword evidence="3 7" id="KW-0812">Transmembrane</keyword>
<dbReference type="InterPro" id="IPR013174">
    <property type="entry name" value="DPM3"/>
</dbReference>
<reference evidence="9 10" key="2">
    <citation type="submission" date="2019-01" db="EMBL/GenBank/DDBJ databases">
        <title>The decoding of complex shrimp genome reveals the adaptation for benthos swimmer, frequently molting mechanism and breeding impact on genome.</title>
        <authorList>
            <person name="Sun Y."/>
            <person name="Gao Y."/>
            <person name="Yu Y."/>
        </authorList>
    </citation>
    <scope>NUCLEOTIDE SEQUENCE [LARGE SCALE GENOMIC DNA]</scope>
    <source>
        <tissue evidence="9">Muscle</tissue>
    </source>
</reference>
<dbReference type="STRING" id="6689.A0A423T9X8"/>
<evidence type="ECO:0000256" key="5">
    <source>
        <dbReference type="ARBA" id="ARBA00022989"/>
    </source>
</evidence>
<keyword evidence="6 7" id="KW-0472">Membrane</keyword>
<evidence type="ECO:0000313" key="9">
    <source>
        <dbReference type="EMBL" id="ROT73280.1"/>
    </source>
</evidence>
<evidence type="ECO:0000256" key="2">
    <source>
        <dbReference type="ARBA" id="ARBA00010430"/>
    </source>
</evidence>
<dbReference type="EMBL" id="QCYY01002044">
    <property type="protein sequence ID" value="ROT73280.1"/>
    <property type="molecule type" value="Genomic_DNA"/>
</dbReference>
<feature type="coiled-coil region" evidence="8">
    <location>
        <begin position="50"/>
        <end position="77"/>
    </location>
</feature>
<keyword evidence="5 7" id="KW-1133">Transmembrane helix</keyword>
<dbReference type="PANTHER" id="PTHR16433">
    <property type="entry name" value="DOLICHOL-PHOSPHATE MANNOSYLTRANSFERASE SUBUNIT 3"/>
    <property type="match status" value="1"/>
</dbReference>
<evidence type="ECO:0000256" key="6">
    <source>
        <dbReference type="ARBA" id="ARBA00023136"/>
    </source>
</evidence>
<dbReference type="AlphaFoldDB" id="A0A423T9X8"/>
<sequence length="79" mass="8991">MGPWTAVVTNTVKNEFTDQYFMYILLLPLVLVAMFGLVSVAIIAHRVYNFNVCNDAAEELTRQIKEAKEDLKKKGLKID</sequence>
<keyword evidence="4 7" id="KW-0256">Endoplasmic reticulum</keyword>
<protein>
    <recommendedName>
        <fullName evidence="7">Dolichol-phosphate mannosyltransferase subunit 3</fullName>
    </recommendedName>
</protein>
<evidence type="ECO:0000256" key="4">
    <source>
        <dbReference type="ARBA" id="ARBA00022824"/>
    </source>
</evidence>
<dbReference type="Proteomes" id="UP000283509">
    <property type="component" value="Unassembled WGS sequence"/>
</dbReference>
<dbReference type="GO" id="GO:0033185">
    <property type="term" value="C:dolichol-phosphate-mannose synthase complex"/>
    <property type="evidence" value="ECO:0007669"/>
    <property type="project" value="TreeGrafter"/>
</dbReference>
<comment type="subunit">
    <text evidence="7">Component of the dolichol-phosphate mannose (DPM) synthase complex.</text>
</comment>
<comment type="subcellular location">
    <subcellularLocation>
        <location evidence="1 7">Endoplasmic reticulum membrane</location>
        <topology evidence="1 7">Multi-pass membrane protein</topology>
    </subcellularLocation>
</comment>
<comment type="function">
    <text evidence="7">Stabilizer subunit of the dolichol-phosphate mannose (DPM) synthase complex; tethers catalytic subunit to the ER.</text>
</comment>
<comment type="pathway">
    <text evidence="7">Protein modification; protein glycosylation.</text>
</comment>
<evidence type="ECO:0000313" key="10">
    <source>
        <dbReference type="Proteomes" id="UP000283509"/>
    </source>
</evidence>
<feature type="transmembrane region" description="Helical" evidence="7">
    <location>
        <begin position="20"/>
        <end position="44"/>
    </location>
</feature>
<evidence type="ECO:0000256" key="8">
    <source>
        <dbReference type="SAM" id="Coils"/>
    </source>
</evidence>
<dbReference type="GO" id="GO:0005789">
    <property type="term" value="C:endoplasmic reticulum membrane"/>
    <property type="evidence" value="ECO:0007669"/>
    <property type="project" value="UniProtKB-SubCell"/>
</dbReference>
<evidence type="ECO:0000256" key="3">
    <source>
        <dbReference type="ARBA" id="ARBA00022692"/>
    </source>
</evidence>